<evidence type="ECO:0000313" key="2">
    <source>
        <dbReference type="Proteomes" id="UP000597762"/>
    </source>
</evidence>
<accession>A0A812DYQ9</accession>
<proteinExistence type="predicted"/>
<keyword evidence="2" id="KW-1185">Reference proteome</keyword>
<name>A0A812DYQ9_ACAPH</name>
<reference evidence="1" key="1">
    <citation type="submission" date="2021-01" db="EMBL/GenBank/DDBJ databases">
        <authorList>
            <person name="Li R."/>
            <person name="Bekaert M."/>
        </authorList>
    </citation>
    <scope>NUCLEOTIDE SEQUENCE</scope>
    <source>
        <strain evidence="1">Farmed</strain>
    </source>
</reference>
<dbReference type="OrthoDB" id="6286637at2759"/>
<sequence>MYNIESPPVSACVEVNLKRNIHSIYLSLSLSLSLSLRAIYFKRKRTPDRAVCRLPILLDWTWTQRATPDRSWLCLVTILAASSKRIHARLISVRPSLPRKTFATLIRTYAPTMTNLDEVKYRFYEDLKDTILAVPRTDKLIIIGYLTPVWTEILCCGRERWENTAWASVRATVFFCWSPALLMVFSSPTVFRLPKRNKTQAST</sequence>
<dbReference type="EMBL" id="CAHIKZ030004282">
    <property type="protein sequence ID" value="CAE1309287.1"/>
    <property type="molecule type" value="Genomic_DNA"/>
</dbReference>
<dbReference type="AlphaFoldDB" id="A0A812DYQ9"/>
<gene>
    <name evidence="1" type="ORF">SPHA_61037</name>
</gene>
<protein>
    <submittedName>
        <fullName evidence="1">Uncharacterized protein</fullName>
    </submittedName>
</protein>
<dbReference type="Proteomes" id="UP000597762">
    <property type="component" value="Unassembled WGS sequence"/>
</dbReference>
<comment type="caution">
    <text evidence="1">The sequence shown here is derived from an EMBL/GenBank/DDBJ whole genome shotgun (WGS) entry which is preliminary data.</text>
</comment>
<organism evidence="1 2">
    <name type="scientific">Acanthosepion pharaonis</name>
    <name type="common">Pharaoh cuttlefish</name>
    <name type="synonym">Sepia pharaonis</name>
    <dbReference type="NCBI Taxonomy" id="158019"/>
    <lineage>
        <taxon>Eukaryota</taxon>
        <taxon>Metazoa</taxon>
        <taxon>Spiralia</taxon>
        <taxon>Lophotrochozoa</taxon>
        <taxon>Mollusca</taxon>
        <taxon>Cephalopoda</taxon>
        <taxon>Coleoidea</taxon>
        <taxon>Decapodiformes</taxon>
        <taxon>Sepiida</taxon>
        <taxon>Sepiina</taxon>
        <taxon>Sepiidae</taxon>
        <taxon>Acanthosepion</taxon>
    </lineage>
</organism>
<evidence type="ECO:0000313" key="1">
    <source>
        <dbReference type="EMBL" id="CAE1309287.1"/>
    </source>
</evidence>